<gene>
    <name evidence="2" type="ORF">SEVIR_8G001925v2</name>
</gene>
<keyword evidence="3" id="KW-1185">Reference proteome</keyword>
<protein>
    <submittedName>
        <fullName evidence="2">Uncharacterized protein</fullName>
    </submittedName>
</protein>
<evidence type="ECO:0000256" key="1">
    <source>
        <dbReference type="SAM" id="MobiDB-lite"/>
    </source>
</evidence>
<name>A0A4U6TA67_SETVI</name>
<feature type="compositionally biased region" description="Low complexity" evidence="1">
    <location>
        <begin position="65"/>
        <end position="83"/>
    </location>
</feature>
<proteinExistence type="predicted"/>
<evidence type="ECO:0000313" key="3">
    <source>
        <dbReference type="Proteomes" id="UP000298652"/>
    </source>
</evidence>
<accession>A0A4U6TA67</accession>
<reference evidence="2" key="1">
    <citation type="submission" date="2019-03" db="EMBL/GenBank/DDBJ databases">
        <title>WGS assembly of Setaria viridis.</title>
        <authorList>
            <person name="Huang P."/>
            <person name="Jenkins J."/>
            <person name="Grimwood J."/>
            <person name="Barry K."/>
            <person name="Healey A."/>
            <person name="Mamidi S."/>
            <person name="Sreedasyam A."/>
            <person name="Shu S."/>
            <person name="Feldman M."/>
            <person name="Wu J."/>
            <person name="Yu Y."/>
            <person name="Chen C."/>
            <person name="Johnson J."/>
            <person name="Rokhsar D."/>
            <person name="Baxter I."/>
            <person name="Schmutz J."/>
            <person name="Brutnell T."/>
            <person name="Kellogg E."/>
        </authorList>
    </citation>
    <scope>NUCLEOTIDE SEQUENCE [LARGE SCALE GENOMIC DNA]</scope>
</reference>
<dbReference type="EMBL" id="CM016559">
    <property type="protein sequence ID" value="TKV98860.1"/>
    <property type="molecule type" value="Genomic_DNA"/>
</dbReference>
<feature type="region of interest" description="Disordered" evidence="1">
    <location>
        <begin position="65"/>
        <end position="107"/>
    </location>
</feature>
<dbReference type="Proteomes" id="UP000298652">
    <property type="component" value="Chromosome 8"/>
</dbReference>
<dbReference type="Gramene" id="TKV98860">
    <property type="protein sequence ID" value="TKV98860"/>
    <property type="gene ID" value="SEVIR_8G001925v2"/>
</dbReference>
<dbReference type="AlphaFoldDB" id="A0A4U6TA67"/>
<sequence length="107" mass="11523">MCFYSKAIFLRTKSKAYFPTFIYFVPAAAAGYEGYHRRSVTTALPSSWLLGGAPGPPACASCPRQPPCAAAASPPIAPRAPAESARRSRVRRPLYSNGRGGCRTEAW</sequence>
<organism evidence="2 3">
    <name type="scientific">Setaria viridis</name>
    <name type="common">Green bristlegrass</name>
    <name type="synonym">Setaria italica subsp. viridis</name>
    <dbReference type="NCBI Taxonomy" id="4556"/>
    <lineage>
        <taxon>Eukaryota</taxon>
        <taxon>Viridiplantae</taxon>
        <taxon>Streptophyta</taxon>
        <taxon>Embryophyta</taxon>
        <taxon>Tracheophyta</taxon>
        <taxon>Spermatophyta</taxon>
        <taxon>Magnoliopsida</taxon>
        <taxon>Liliopsida</taxon>
        <taxon>Poales</taxon>
        <taxon>Poaceae</taxon>
        <taxon>PACMAD clade</taxon>
        <taxon>Panicoideae</taxon>
        <taxon>Panicodae</taxon>
        <taxon>Paniceae</taxon>
        <taxon>Cenchrinae</taxon>
        <taxon>Setaria</taxon>
    </lineage>
</organism>
<evidence type="ECO:0000313" key="2">
    <source>
        <dbReference type="EMBL" id="TKV98860.1"/>
    </source>
</evidence>